<dbReference type="Proteomes" id="UP000789396">
    <property type="component" value="Unassembled WGS sequence"/>
</dbReference>
<feature type="non-terminal residue" evidence="2">
    <location>
        <position position="120"/>
    </location>
</feature>
<dbReference type="AlphaFoldDB" id="A0A9N9D737"/>
<proteinExistence type="predicted"/>
<name>A0A9N9D737_9GLOM</name>
<comment type="caution">
    <text evidence="2">The sequence shown here is derived from an EMBL/GenBank/DDBJ whole genome shotgun (WGS) entry which is preliminary data.</text>
</comment>
<evidence type="ECO:0000313" key="3">
    <source>
        <dbReference type="Proteomes" id="UP000789396"/>
    </source>
</evidence>
<accession>A0A9N9D737</accession>
<feature type="non-terminal residue" evidence="2">
    <location>
        <position position="1"/>
    </location>
</feature>
<feature type="region of interest" description="Disordered" evidence="1">
    <location>
        <begin position="1"/>
        <end position="20"/>
    </location>
</feature>
<evidence type="ECO:0000256" key="1">
    <source>
        <dbReference type="SAM" id="MobiDB-lite"/>
    </source>
</evidence>
<dbReference type="OrthoDB" id="10537693at2759"/>
<sequence>MSQSSEKSIKKQKTTNLQNVLVNKGGRPKFAVWEDFIVGDYDGKAHLALHYKGEVPENIRRHWLIEVARRSEKVKNDDSDIEKYIPPGRGTLSERILDEETARITVRIENLLDNAKNLTL</sequence>
<evidence type="ECO:0000313" key="2">
    <source>
        <dbReference type="EMBL" id="CAG8628433.1"/>
    </source>
</evidence>
<reference evidence="2" key="1">
    <citation type="submission" date="2021-06" db="EMBL/GenBank/DDBJ databases">
        <authorList>
            <person name="Kallberg Y."/>
            <person name="Tangrot J."/>
            <person name="Rosling A."/>
        </authorList>
    </citation>
    <scope>NUCLEOTIDE SEQUENCE</scope>
    <source>
        <strain evidence="2">IN212</strain>
    </source>
</reference>
<dbReference type="EMBL" id="CAJVPZ010011285">
    <property type="protein sequence ID" value="CAG8628433.1"/>
    <property type="molecule type" value="Genomic_DNA"/>
</dbReference>
<keyword evidence="3" id="KW-1185">Reference proteome</keyword>
<organism evidence="2 3">
    <name type="scientific">Racocetra fulgida</name>
    <dbReference type="NCBI Taxonomy" id="60492"/>
    <lineage>
        <taxon>Eukaryota</taxon>
        <taxon>Fungi</taxon>
        <taxon>Fungi incertae sedis</taxon>
        <taxon>Mucoromycota</taxon>
        <taxon>Glomeromycotina</taxon>
        <taxon>Glomeromycetes</taxon>
        <taxon>Diversisporales</taxon>
        <taxon>Gigasporaceae</taxon>
        <taxon>Racocetra</taxon>
    </lineage>
</organism>
<protein>
    <submittedName>
        <fullName evidence="2">19092_t:CDS:1</fullName>
    </submittedName>
</protein>
<gene>
    <name evidence="2" type="ORF">RFULGI_LOCUS7627</name>
</gene>